<accession>A0A1G1YKW6</accession>
<dbReference type="GO" id="GO:0009244">
    <property type="term" value="P:lipopolysaccharide core region biosynthetic process"/>
    <property type="evidence" value="ECO:0007669"/>
    <property type="project" value="TreeGrafter"/>
</dbReference>
<proteinExistence type="predicted"/>
<evidence type="ECO:0000313" key="3">
    <source>
        <dbReference type="EMBL" id="OGY52998.1"/>
    </source>
</evidence>
<dbReference type="PANTHER" id="PTHR30160:SF1">
    <property type="entry name" value="LIPOPOLYSACCHARIDE 1,2-N-ACETYLGLUCOSAMINETRANSFERASE-RELATED"/>
    <property type="match status" value="1"/>
</dbReference>
<dbReference type="InterPro" id="IPR002201">
    <property type="entry name" value="Glyco_trans_9"/>
</dbReference>
<dbReference type="GO" id="GO:0005829">
    <property type="term" value="C:cytosol"/>
    <property type="evidence" value="ECO:0007669"/>
    <property type="project" value="TreeGrafter"/>
</dbReference>
<organism evidence="3 4">
    <name type="scientific">Candidatus Buchananbacteria bacterium RIFCSPLOWO2_01_FULL_39_33</name>
    <dbReference type="NCBI Taxonomy" id="1797543"/>
    <lineage>
        <taxon>Bacteria</taxon>
        <taxon>Candidatus Buchananiibacteriota</taxon>
    </lineage>
</organism>
<dbReference type="InterPro" id="IPR051199">
    <property type="entry name" value="LPS_LOS_Heptosyltrfase"/>
</dbReference>
<protein>
    <recommendedName>
        <fullName evidence="5">ADP-heptose--LPS heptosyltransferase</fullName>
    </recommendedName>
</protein>
<dbReference type="PANTHER" id="PTHR30160">
    <property type="entry name" value="TETRAACYLDISACCHARIDE 4'-KINASE-RELATED"/>
    <property type="match status" value="1"/>
</dbReference>
<sequence length="359" mass="40687">MDKFTGEERFASYIIHYAGFPNMEFILSLIPEDLKKWQKTKPDYKFQRHLLIDVQGGLGDQVCAEPVLRFMKEKVYPGEDIKVLTHFPALFKHLNLPVFRHGEFMREPDIPYYSVNSLPGPDTMMWQVVSHLLCHPVDFIAMALLRRTLPNEDKQIRLKVDLPGLAEVMDVVGASQLSELVLVHPGKHWESKTFPAQWWQKVIDQIQAAGRTVCLIGADEKTRGVLDVAAREGMIDTRNLLSLDGLIALIASAKALVSNDSAPIHLAGAFDNYIVLIPTCKHPDHLLPYRQKIQYHKAIALYKKFMGDDYNSQPTELYGSLGDKVKGDYLDYLPEPTEVAAQVEKAFKEKESQADQGRT</sequence>
<dbReference type="SUPFAM" id="SSF53756">
    <property type="entry name" value="UDP-Glycosyltransferase/glycogen phosphorylase"/>
    <property type="match status" value="1"/>
</dbReference>
<dbReference type="EMBL" id="MHIM01000008">
    <property type="protein sequence ID" value="OGY52998.1"/>
    <property type="molecule type" value="Genomic_DNA"/>
</dbReference>
<evidence type="ECO:0008006" key="5">
    <source>
        <dbReference type="Google" id="ProtNLM"/>
    </source>
</evidence>
<gene>
    <name evidence="3" type="ORF">A3A02_04805</name>
</gene>
<dbReference type="Gene3D" id="3.40.50.2000">
    <property type="entry name" value="Glycogen Phosphorylase B"/>
    <property type="match status" value="1"/>
</dbReference>
<dbReference type="Proteomes" id="UP000177376">
    <property type="component" value="Unassembled WGS sequence"/>
</dbReference>
<comment type="caution">
    <text evidence="3">The sequence shown here is derived from an EMBL/GenBank/DDBJ whole genome shotgun (WGS) entry which is preliminary data.</text>
</comment>
<keyword evidence="2" id="KW-0808">Transferase</keyword>
<name>A0A1G1YKW6_9BACT</name>
<dbReference type="GO" id="GO:0008713">
    <property type="term" value="F:ADP-heptose-lipopolysaccharide heptosyltransferase activity"/>
    <property type="evidence" value="ECO:0007669"/>
    <property type="project" value="TreeGrafter"/>
</dbReference>
<dbReference type="AlphaFoldDB" id="A0A1G1YKW6"/>
<evidence type="ECO:0000313" key="4">
    <source>
        <dbReference type="Proteomes" id="UP000177376"/>
    </source>
</evidence>
<dbReference type="Pfam" id="PF01075">
    <property type="entry name" value="Glyco_transf_9"/>
    <property type="match status" value="1"/>
</dbReference>
<evidence type="ECO:0000256" key="1">
    <source>
        <dbReference type="ARBA" id="ARBA00022676"/>
    </source>
</evidence>
<reference evidence="3 4" key="1">
    <citation type="journal article" date="2016" name="Nat. Commun.">
        <title>Thousands of microbial genomes shed light on interconnected biogeochemical processes in an aquifer system.</title>
        <authorList>
            <person name="Anantharaman K."/>
            <person name="Brown C.T."/>
            <person name="Hug L.A."/>
            <person name="Sharon I."/>
            <person name="Castelle C.J."/>
            <person name="Probst A.J."/>
            <person name="Thomas B.C."/>
            <person name="Singh A."/>
            <person name="Wilkins M.J."/>
            <person name="Karaoz U."/>
            <person name="Brodie E.L."/>
            <person name="Williams K.H."/>
            <person name="Hubbard S.S."/>
            <person name="Banfield J.F."/>
        </authorList>
    </citation>
    <scope>NUCLEOTIDE SEQUENCE [LARGE SCALE GENOMIC DNA]</scope>
</reference>
<keyword evidence="1" id="KW-0328">Glycosyltransferase</keyword>
<evidence type="ECO:0000256" key="2">
    <source>
        <dbReference type="ARBA" id="ARBA00022679"/>
    </source>
</evidence>